<sequence length="65" mass="6976">MTRFSVPDMSCGHCKAKIEDAVLDADEGAVMEFDFEKREVEVDSTLDPVALEAAIKGAGFSPRAA</sequence>
<feature type="domain" description="HMA" evidence="1">
    <location>
        <begin position="1"/>
        <end position="63"/>
    </location>
</feature>
<evidence type="ECO:0000313" key="2">
    <source>
        <dbReference type="EMBL" id="MBV7380222.1"/>
    </source>
</evidence>
<dbReference type="Proteomes" id="UP000756530">
    <property type="component" value="Unassembled WGS sequence"/>
</dbReference>
<organism evidence="2 3">
    <name type="scientific">Maritimibacter dapengensis</name>
    <dbReference type="NCBI Taxonomy" id="2836868"/>
    <lineage>
        <taxon>Bacteria</taxon>
        <taxon>Pseudomonadati</taxon>
        <taxon>Pseudomonadota</taxon>
        <taxon>Alphaproteobacteria</taxon>
        <taxon>Rhodobacterales</taxon>
        <taxon>Roseobacteraceae</taxon>
        <taxon>Maritimibacter</taxon>
    </lineage>
</organism>
<accession>A0ABS6T7A6</accession>
<protein>
    <submittedName>
        <fullName evidence="2">Heavy-metal-associated domain-containing protein</fullName>
    </submittedName>
</protein>
<dbReference type="EMBL" id="JAHUZE010000003">
    <property type="protein sequence ID" value="MBV7380222.1"/>
    <property type="molecule type" value="Genomic_DNA"/>
</dbReference>
<evidence type="ECO:0000259" key="1">
    <source>
        <dbReference type="PROSITE" id="PS50846"/>
    </source>
</evidence>
<evidence type="ECO:0000313" key="3">
    <source>
        <dbReference type="Proteomes" id="UP000756530"/>
    </source>
</evidence>
<name>A0ABS6T7A6_9RHOB</name>
<dbReference type="RefSeq" id="WP_218393407.1">
    <property type="nucleotide sequence ID" value="NZ_JAHUZE010000003.1"/>
</dbReference>
<dbReference type="PROSITE" id="PS50846">
    <property type="entry name" value="HMA_2"/>
    <property type="match status" value="1"/>
</dbReference>
<gene>
    <name evidence="2" type="ORF">KJP28_14915</name>
</gene>
<dbReference type="InterPro" id="IPR006121">
    <property type="entry name" value="HMA_dom"/>
</dbReference>
<comment type="caution">
    <text evidence="2">The sequence shown here is derived from an EMBL/GenBank/DDBJ whole genome shotgun (WGS) entry which is preliminary data.</text>
</comment>
<keyword evidence="3" id="KW-1185">Reference proteome</keyword>
<dbReference type="Pfam" id="PF00403">
    <property type="entry name" value="HMA"/>
    <property type="match status" value="1"/>
</dbReference>
<reference evidence="2 3" key="1">
    <citation type="submission" date="2021-05" db="EMBL/GenBank/DDBJ databases">
        <title>Culturable bacteria isolated from Daya Bay.</title>
        <authorList>
            <person name="Zheng W."/>
            <person name="Yu S."/>
            <person name="Huang Y."/>
        </authorList>
    </citation>
    <scope>NUCLEOTIDE SEQUENCE [LARGE SCALE GENOMIC DNA]</scope>
    <source>
        <strain evidence="2 3">DP4N28-5</strain>
    </source>
</reference>
<proteinExistence type="predicted"/>
<dbReference type="CDD" id="cd00371">
    <property type="entry name" value="HMA"/>
    <property type="match status" value="1"/>
</dbReference>